<evidence type="ECO:0000313" key="3">
    <source>
        <dbReference type="WBParaSite" id="TCLT_0000750501-mRNA-1"/>
    </source>
</evidence>
<accession>A0A0N5D3J3</accession>
<dbReference type="AlphaFoldDB" id="A0A0N5D3J3"/>
<sequence length="152" mass="17206">MTESKKSSGETYYTPSEVTAKVNKLVLDVITKAEMVLKQLPQHGAQVMVTMKGAKHVQGSEEHCMPHLNQSLSMKSLKDAGKMKKEASRSSGLILNKRPGVHYLYHDRFFKCGERNLVAREIWPSDGGCIELDHSELRRFILNNEAKKCYII</sequence>
<proteinExistence type="predicted"/>
<name>A0A0N5D3J3_THECL</name>
<gene>
    <name evidence="1" type="ORF">TCLT_LOCUS7494</name>
</gene>
<dbReference type="Proteomes" id="UP000276776">
    <property type="component" value="Unassembled WGS sequence"/>
</dbReference>
<dbReference type="OrthoDB" id="5824545at2759"/>
<reference evidence="1 2" key="2">
    <citation type="submission" date="2018-11" db="EMBL/GenBank/DDBJ databases">
        <authorList>
            <consortium name="Pathogen Informatics"/>
        </authorList>
    </citation>
    <scope>NUCLEOTIDE SEQUENCE [LARGE SCALE GENOMIC DNA]</scope>
</reference>
<dbReference type="WBParaSite" id="TCLT_0000750501-mRNA-1">
    <property type="protein sequence ID" value="TCLT_0000750501-mRNA-1"/>
    <property type="gene ID" value="TCLT_0000750501"/>
</dbReference>
<organism evidence="3">
    <name type="scientific">Thelazia callipaeda</name>
    <name type="common">Oriental eyeworm</name>
    <name type="synonym">Parasitic nematode</name>
    <dbReference type="NCBI Taxonomy" id="103827"/>
    <lineage>
        <taxon>Eukaryota</taxon>
        <taxon>Metazoa</taxon>
        <taxon>Ecdysozoa</taxon>
        <taxon>Nematoda</taxon>
        <taxon>Chromadorea</taxon>
        <taxon>Rhabditida</taxon>
        <taxon>Spirurina</taxon>
        <taxon>Spiruromorpha</taxon>
        <taxon>Thelazioidea</taxon>
        <taxon>Thelaziidae</taxon>
        <taxon>Thelazia</taxon>
    </lineage>
</organism>
<protein>
    <submittedName>
        <fullName evidence="3">DUF4283 domain-containing protein</fullName>
    </submittedName>
</protein>
<evidence type="ECO:0000313" key="1">
    <source>
        <dbReference type="EMBL" id="VDN04957.1"/>
    </source>
</evidence>
<dbReference type="EMBL" id="UYYF01004513">
    <property type="protein sequence ID" value="VDN04957.1"/>
    <property type="molecule type" value="Genomic_DNA"/>
</dbReference>
<reference evidence="3" key="1">
    <citation type="submission" date="2017-02" db="UniProtKB">
        <authorList>
            <consortium name="WormBaseParasite"/>
        </authorList>
    </citation>
    <scope>IDENTIFICATION</scope>
</reference>
<keyword evidence="2" id="KW-1185">Reference proteome</keyword>
<evidence type="ECO:0000313" key="2">
    <source>
        <dbReference type="Proteomes" id="UP000276776"/>
    </source>
</evidence>